<dbReference type="Proteomes" id="UP000001933">
    <property type="component" value="Chromosome"/>
</dbReference>
<dbReference type="HOGENOM" id="CLU_2332610_0_0_7"/>
<dbReference type="AlphaFoldDB" id="Q2LXX7"/>
<evidence type="ECO:0000313" key="1">
    <source>
        <dbReference type="EMBL" id="ABC78937.1"/>
    </source>
</evidence>
<gene>
    <name evidence="1" type="ORF">SYN_01622</name>
</gene>
<dbReference type="InParanoid" id="Q2LXX7"/>
<proteinExistence type="predicted"/>
<dbReference type="EMBL" id="CP000252">
    <property type="protein sequence ID" value="ABC78937.1"/>
    <property type="molecule type" value="Genomic_DNA"/>
</dbReference>
<keyword evidence="2" id="KW-1185">Reference proteome</keyword>
<protein>
    <submittedName>
        <fullName evidence="1">Hypothetical cytosolic protein</fullName>
    </submittedName>
</protein>
<reference evidence="1 2" key="1">
    <citation type="journal article" date="2007" name="Proc. Natl. Acad. Sci. U.S.A.">
        <title>The genome of Syntrophus aciditrophicus: life at the thermodynamic limit of microbial growth.</title>
        <authorList>
            <person name="McInerney M.J."/>
            <person name="Rohlin L."/>
            <person name="Mouttaki H."/>
            <person name="Kim U."/>
            <person name="Krupp R.S."/>
            <person name="Rios-Hernandez L."/>
            <person name="Sieber J."/>
            <person name="Struchtemeyer C.G."/>
            <person name="Bhattacharyya A."/>
            <person name="Campbell J.W."/>
            <person name="Gunsalus R.P."/>
        </authorList>
    </citation>
    <scope>NUCLEOTIDE SEQUENCE [LARGE SCALE GENOMIC DNA]</scope>
    <source>
        <strain evidence="1 2">SB</strain>
    </source>
</reference>
<accession>Q2LXX7</accession>
<name>Q2LXX7_SYNAS</name>
<sequence>MGFSSSANSGIAETANRLEISNPIADNCLILHNNFIKPPHHLISIFQCHVIKKRFSDFPPLSAFTNNRLFKFSENLNLNDGTLRFVRALCGNFLCLSQ</sequence>
<dbReference type="KEGG" id="sat:SYN_01622"/>
<evidence type="ECO:0000313" key="2">
    <source>
        <dbReference type="Proteomes" id="UP000001933"/>
    </source>
</evidence>
<organism evidence="1 2">
    <name type="scientific">Syntrophus aciditrophicus (strain SB)</name>
    <dbReference type="NCBI Taxonomy" id="56780"/>
    <lineage>
        <taxon>Bacteria</taxon>
        <taxon>Pseudomonadati</taxon>
        <taxon>Thermodesulfobacteriota</taxon>
        <taxon>Syntrophia</taxon>
        <taxon>Syntrophales</taxon>
        <taxon>Syntrophaceae</taxon>
        <taxon>Syntrophus</taxon>
    </lineage>
</organism>